<reference evidence="1 2" key="1">
    <citation type="submission" date="2023-07" db="EMBL/GenBank/DDBJ databases">
        <title>Sorghum-associated microbial communities from plants grown in Nebraska, USA.</title>
        <authorList>
            <person name="Schachtman D."/>
        </authorList>
    </citation>
    <scope>NUCLEOTIDE SEQUENCE [LARGE SCALE GENOMIC DNA]</scope>
    <source>
        <strain evidence="1 2">4249</strain>
    </source>
</reference>
<dbReference type="RefSeq" id="WP_310310468.1">
    <property type="nucleotide sequence ID" value="NZ_JAVDWU010000001.1"/>
</dbReference>
<dbReference type="EMBL" id="JAVDWU010000001">
    <property type="protein sequence ID" value="MDR7148198.1"/>
    <property type="molecule type" value="Genomic_DNA"/>
</dbReference>
<keyword evidence="2" id="KW-1185">Reference proteome</keyword>
<gene>
    <name evidence="1" type="ORF">J2W49_000126</name>
</gene>
<evidence type="ECO:0000313" key="1">
    <source>
        <dbReference type="EMBL" id="MDR7148198.1"/>
    </source>
</evidence>
<organism evidence="1 2">
    <name type="scientific">Hydrogenophaga palleronii</name>
    <dbReference type="NCBI Taxonomy" id="65655"/>
    <lineage>
        <taxon>Bacteria</taxon>
        <taxon>Pseudomonadati</taxon>
        <taxon>Pseudomonadota</taxon>
        <taxon>Betaproteobacteria</taxon>
        <taxon>Burkholderiales</taxon>
        <taxon>Comamonadaceae</taxon>
        <taxon>Hydrogenophaga</taxon>
    </lineage>
</organism>
<dbReference type="Proteomes" id="UP001265700">
    <property type="component" value="Unassembled WGS sequence"/>
</dbReference>
<accession>A0ABU1WG03</accession>
<name>A0ABU1WG03_9BURK</name>
<proteinExistence type="predicted"/>
<sequence length="138" mass="15794">MFPWFLIFAPQWQLPFSGSVAQRIDPHTDWFFEGIDATSGDGRIERQAFEVASYGRQLGLLTEVLVDLAEQVTPQSEAAVRSLKRLRVIQAEIEKIKTQDAVSLIRDVEQALDRLQTQHPAEYERLRGSMQLRLGRPD</sequence>
<comment type="caution">
    <text evidence="1">The sequence shown here is derived from an EMBL/GenBank/DDBJ whole genome shotgun (WGS) entry which is preliminary data.</text>
</comment>
<evidence type="ECO:0000313" key="2">
    <source>
        <dbReference type="Proteomes" id="UP001265700"/>
    </source>
</evidence>
<protein>
    <submittedName>
        <fullName evidence="1">Uncharacterized protein</fullName>
    </submittedName>
</protein>